<dbReference type="PANTHER" id="PTHR12021">
    <property type="entry name" value="THYMOSIN BETA"/>
    <property type="match status" value="1"/>
</dbReference>
<keyword evidence="8" id="KW-1185">Reference proteome</keyword>
<feature type="compositionally biased region" description="Basic and acidic residues" evidence="7">
    <location>
        <begin position="27"/>
        <end position="38"/>
    </location>
</feature>
<evidence type="ECO:0000256" key="6">
    <source>
        <dbReference type="ARBA" id="ARBA00025497"/>
    </source>
</evidence>
<evidence type="ECO:0000256" key="7">
    <source>
        <dbReference type="SAM" id="MobiDB-lite"/>
    </source>
</evidence>
<dbReference type="SMART" id="SM00152">
    <property type="entry name" value="THY"/>
    <property type="match status" value="1"/>
</dbReference>
<comment type="similarity">
    <text evidence="2">Belongs to the thymosin beta family.</text>
</comment>
<keyword evidence="3" id="KW-0963">Cytoplasm</keyword>
<accession>A0ABM3XDG0</accession>
<name>A0ABM3XDG0_ERIEU</name>
<keyword evidence="4" id="KW-0009">Actin-binding</keyword>
<dbReference type="InterPro" id="IPR038386">
    <property type="entry name" value="Beta-thymosin_sf"/>
</dbReference>
<keyword evidence="5" id="KW-0206">Cytoskeleton</keyword>
<evidence type="ECO:0000256" key="2">
    <source>
        <dbReference type="ARBA" id="ARBA00009511"/>
    </source>
</evidence>
<dbReference type="Pfam" id="PF01290">
    <property type="entry name" value="Thymosin"/>
    <property type="match status" value="1"/>
</dbReference>
<evidence type="ECO:0000256" key="4">
    <source>
        <dbReference type="ARBA" id="ARBA00023203"/>
    </source>
</evidence>
<reference evidence="9" key="1">
    <citation type="submission" date="2025-08" db="UniProtKB">
        <authorList>
            <consortium name="RefSeq"/>
        </authorList>
    </citation>
    <scope>IDENTIFICATION</scope>
</reference>
<dbReference type="InterPro" id="IPR001152">
    <property type="entry name" value="Beta-thymosin"/>
</dbReference>
<evidence type="ECO:0000256" key="1">
    <source>
        <dbReference type="ARBA" id="ARBA00004245"/>
    </source>
</evidence>
<comment type="function">
    <text evidence="6">Plays an important role in the organization of the cytoskeleton. Binds to and sequesters actin monomers (G actin) and therefore inhibits actin polymerization.</text>
</comment>
<comment type="subcellular location">
    <subcellularLocation>
        <location evidence="1">Cytoplasm</location>
        <location evidence="1">Cytoskeleton</location>
    </subcellularLocation>
</comment>
<evidence type="ECO:0000256" key="5">
    <source>
        <dbReference type="ARBA" id="ARBA00023212"/>
    </source>
</evidence>
<dbReference type="RefSeq" id="XP_060046869.1">
    <property type="nucleotide sequence ID" value="XM_060190886.1"/>
</dbReference>
<proteinExistence type="inferred from homology"/>
<evidence type="ECO:0000256" key="3">
    <source>
        <dbReference type="ARBA" id="ARBA00022490"/>
    </source>
</evidence>
<feature type="compositionally biased region" description="Basic and acidic residues" evidence="7">
    <location>
        <begin position="1"/>
        <end position="10"/>
    </location>
</feature>
<protein>
    <submittedName>
        <fullName evidence="9">Thymosin beta-4-like</fullName>
    </submittedName>
</protein>
<dbReference type="Gene3D" id="1.20.5.520">
    <property type="entry name" value="Single helix bin"/>
    <property type="match status" value="1"/>
</dbReference>
<dbReference type="PANTHER" id="PTHR12021:SF3">
    <property type="entry name" value="THYMOSIN BETA-4-LIKE"/>
    <property type="match status" value="1"/>
</dbReference>
<organism evidence="8 9">
    <name type="scientific">Erinaceus europaeus</name>
    <name type="common">Western European hedgehog</name>
    <dbReference type="NCBI Taxonomy" id="9365"/>
    <lineage>
        <taxon>Eukaryota</taxon>
        <taxon>Metazoa</taxon>
        <taxon>Chordata</taxon>
        <taxon>Craniata</taxon>
        <taxon>Vertebrata</taxon>
        <taxon>Euteleostomi</taxon>
        <taxon>Mammalia</taxon>
        <taxon>Eutheria</taxon>
        <taxon>Laurasiatheria</taxon>
        <taxon>Eulipotyphla</taxon>
        <taxon>Erinaceidae</taxon>
        <taxon>Erinaceinae</taxon>
        <taxon>Erinaceus</taxon>
    </lineage>
</organism>
<evidence type="ECO:0000313" key="8">
    <source>
        <dbReference type="Proteomes" id="UP001652624"/>
    </source>
</evidence>
<dbReference type="Proteomes" id="UP001652624">
    <property type="component" value="Chromosome 4"/>
</dbReference>
<gene>
    <name evidence="9" type="primary">LOC107522635</name>
</gene>
<feature type="region of interest" description="Disordered" evidence="7">
    <location>
        <begin position="1"/>
        <end position="38"/>
    </location>
</feature>
<sequence>MAEIEKFDKLKLKKTGTQEKTPLPSKEMTEQEKQASES</sequence>
<evidence type="ECO:0000313" key="9">
    <source>
        <dbReference type="RefSeq" id="XP_060046869.1"/>
    </source>
</evidence>
<dbReference type="GeneID" id="107522635"/>